<dbReference type="PROSITE" id="PS50931">
    <property type="entry name" value="HTH_LYSR"/>
    <property type="match status" value="1"/>
</dbReference>
<reference evidence="6 7" key="1">
    <citation type="submission" date="2018-01" db="EMBL/GenBank/DDBJ databases">
        <title>Whole genome sequencing of Histamine producing bacteria.</title>
        <authorList>
            <person name="Butler K."/>
        </authorList>
    </citation>
    <scope>NUCLEOTIDE SEQUENCE [LARGE SCALE GENOMIC DNA]</scope>
    <source>
        <strain evidence="6 7">DSM 100436</strain>
    </source>
</reference>
<dbReference type="PANTHER" id="PTHR30126">
    <property type="entry name" value="HTH-TYPE TRANSCRIPTIONAL REGULATOR"/>
    <property type="match status" value="1"/>
</dbReference>
<name>A0A2T3NN30_9GAMM</name>
<dbReference type="SUPFAM" id="SSF53850">
    <property type="entry name" value="Periplasmic binding protein-like II"/>
    <property type="match status" value="1"/>
</dbReference>
<dbReference type="GO" id="GO:0003700">
    <property type="term" value="F:DNA-binding transcription factor activity"/>
    <property type="evidence" value="ECO:0007669"/>
    <property type="project" value="InterPro"/>
</dbReference>
<dbReference type="GO" id="GO:0000976">
    <property type="term" value="F:transcription cis-regulatory region binding"/>
    <property type="evidence" value="ECO:0007669"/>
    <property type="project" value="TreeGrafter"/>
</dbReference>
<dbReference type="RefSeq" id="WP_036817762.1">
    <property type="nucleotide sequence ID" value="NZ_JGVO01000097.1"/>
</dbReference>
<evidence type="ECO:0000259" key="5">
    <source>
        <dbReference type="PROSITE" id="PS50931"/>
    </source>
</evidence>
<dbReference type="Pfam" id="PF03466">
    <property type="entry name" value="LysR_substrate"/>
    <property type="match status" value="1"/>
</dbReference>
<dbReference type="InterPro" id="IPR036388">
    <property type="entry name" value="WH-like_DNA-bd_sf"/>
</dbReference>
<organism evidence="6 7">
    <name type="scientific">Photobacterium sanctipauli</name>
    <dbReference type="NCBI Taxonomy" id="1342794"/>
    <lineage>
        <taxon>Bacteria</taxon>
        <taxon>Pseudomonadati</taxon>
        <taxon>Pseudomonadota</taxon>
        <taxon>Gammaproteobacteria</taxon>
        <taxon>Vibrionales</taxon>
        <taxon>Vibrionaceae</taxon>
        <taxon>Photobacterium</taxon>
    </lineage>
</organism>
<feature type="domain" description="HTH lysR-type" evidence="5">
    <location>
        <begin position="6"/>
        <end position="59"/>
    </location>
</feature>
<keyword evidence="3" id="KW-0238">DNA-binding</keyword>
<evidence type="ECO:0000256" key="3">
    <source>
        <dbReference type="ARBA" id="ARBA00023125"/>
    </source>
</evidence>
<keyword evidence="2" id="KW-0805">Transcription regulation</keyword>
<dbReference type="Proteomes" id="UP000241771">
    <property type="component" value="Unassembled WGS sequence"/>
</dbReference>
<dbReference type="SUPFAM" id="SSF46785">
    <property type="entry name" value="Winged helix' DNA-binding domain"/>
    <property type="match status" value="1"/>
</dbReference>
<dbReference type="Gene3D" id="1.10.10.10">
    <property type="entry name" value="Winged helix-like DNA-binding domain superfamily/Winged helix DNA-binding domain"/>
    <property type="match status" value="1"/>
</dbReference>
<keyword evidence="4" id="KW-0804">Transcription</keyword>
<dbReference type="Gene3D" id="3.40.190.290">
    <property type="match status" value="1"/>
</dbReference>
<comment type="caution">
    <text evidence="6">The sequence shown here is derived from an EMBL/GenBank/DDBJ whole genome shotgun (WGS) entry which is preliminary data.</text>
</comment>
<dbReference type="Pfam" id="PF00126">
    <property type="entry name" value="HTH_1"/>
    <property type="match status" value="1"/>
</dbReference>
<dbReference type="EMBL" id="PYMA01000016">
    <property type="protein sequence ID" value="PSW16917.1"/>
    <property type="molecule type" value="Genomic_DNA"/>
</dbReference>
<evidence type="ECO:0000256" key="4">
    <source>
        <dbReference type="ARBA" id="ARBA00023163"/>
    </source>
</evidence>
<dbReference type="PANTHER" id="PTHR30126:SF91">
    <property type="entry name" value="LYSR FAMILY TRANSCRIPTIONAL REGULATOR"/>
    <property type="match status" value="1"/>
</dbReference>
<evidence type="ECO:0000256" key="2">
    <source>
        <dbReference type="ARBA" id="ARBA00023015"/>
    </source>
</evidence>
<gene>
    <name evidence="6" type="ORF">C9I98_20450</name>
</gene>
<dbReference type="OrthoDB" id="5858319at2"/>
<dbReference type="AlphaFoldDB" id="A0A2T3NN30"/>
<dbReference type="InterPro" id="IPR005119">
    <property type="entry name" value="LysR_subst-bd"/>
</dbReference>
<keyword evidence="7" id="KW-1185">Reference proteome</keyword>
<dbReference type="InterPro" id="IPR036390">
    <property type="entry name" value="WH_DNA-bd_sf"/>
</dbReference>
<proteinExistence type="inferred from homology"/>
<evidence type="ECO:0000256" key="1">
    <source>
        <dbReference type="ARBA" id="ARBA00009437"/>
    </source>
</evidence>
<sequence>MFSHEQLSSFCAVFDKGSFSAGARLLERDRSTIREHIHIMEDAIGVSLFVIDGRSAKPTETAYKLYPRAQVLVKQLKEFQLEAMASFEQEICSLNVFYDAMIPSGLIIFVEKAMTKQWPAIRVNWLQRSRQEALDGLVQGKGHLALMPIKNKVNTEREVVFTNLGVVRSGVYASPSSPLHQLQSVRLADLQLDKQYIAENHYASDLQASVISPHYHLVSSTEILISLLKDQGWVLLPLQTAKLYEEVGYIKRLEVEELINTVNFNICTFHSPAMESHPVISSLLTSVKDYAQSYLK</sequence>
<evidence type="ECO:0000313" key="7">
    <source>
        <dbReference type="Proteomes" id="UP000241771"/>
    </source>
</evidence>
<evidence type="ECO:0000313" key="6">
    <source>
        <dbReference type="EMBL" id="PSW16917.1"/>
    </source>
</evidence>
<accession>A0A2T3NN30</accession>
<comment type="similarity">
    <text evidence="1">Belongs to the LysR transcriptional regulatory family.</text>
</comment>
<protein>
    <submittedName>
        <fullName evidence="6">LysR family transcriptional regulator</fullName>
    </submittedName>
</protein>
<dbReference type="InterPro" id="IPR000847">
    <property type="entry name" value="LysR_HTH_N"/>
</dbReference>